<protein>
    <recommendedName>
        <fullName evidence="2">DUF6318 domain-containing protein</fullName>
    </recommendedName>
</protein>
<feature type="region of interest" description="Disordered" evidence="1">
    <location>
        <begin position="18"/>
        <end position="48"/>
    </location>
</feature>
<feature type="compositionally biased region" description="Low complexity" evidence="1">
    <location>
        <begin position="27"/>
        <end position="45"/>
    </location>
</feature>
<evidence type="ECO:0000313" key="3">
    <source>
        <dbReference type="EMBL" id="MDR7086667.1"/>
    </source>
</evidence>
<comment type="caution">
    <text evidence="3">The sequence shown here is derived from an EMBL/GenBank/DDBJ whole genome shotgun (WGS) entry which is preliminary data.</text>
</comment>
<dbReference type="InterPro" id="IPR046281">
    <property type="entry name" value="DUF6318"/>
</dbReference>
<name>A0ABU1UNA7_9ACTN</name>
<reference evidence="3 4" key="1">
    <citation type="submission" date="2023-07" db="EMBL/GenBank/DDBJ databases">
        <title>Sorghum-associated microbial communities from plants grown in Nebraska, USA.</title>
        <authorList>
            <person name="Schachtman D."/>
        </authorList>
    </citation>
    <scope>NUCLEOTIDE SEQUENCE [LARGE SCALE GENOMIC DNA]</scope>
    <source>
        <strain evidence="3 4">BE248</strain>
    </source>
</reference>
<dbReference type="PROSITE" id="PS51257">
    <property type="entry name" value="PROKAR_LIPOPROTEIN"/>
    <property type="match status" value="1"/>
</dbReference>
<feature type="domain" description="DUF6318" evidence="2">
    <location>
        <begin position="37"/>
        <end position="168"/>
    </location>
</feature>
<organism evidence="3 4">
    <name type="scientific">Aeromicrobium panaciterrae</name>
    <dbReference type="NCBI Taxonomy" id="363861"/>
    <lineage>
        <taxon>Bacteria</taxon>
        <taxon>Bacillati</taxon>
        <taxon>Actinomycetota</taxon>
        <taxon>Actinomycetes</taxon>
        <taxon>Propionibacteriales</taxon>
        <taxon>Nocardioidaceae</taxon>
        <taxon>Aeromicrobium</taxon>
    </lineage>
</organism>
<evidence type="ECO:0000313" key="4">
    <source>
        <dbReference type="Proteomes" id="UP001257739"/>
    </source>
</evidence>
<gene>
    <name evidence="3" type="ORF">J2X11_001506</name>
</gene>
<accession>A0ABU1UNA7</accession>
<dbReference type="EMBL" id="JAVDWH010000001">
    <property type="protein sequence ID" value="MDR7086667.1"/>
    <property type="molecule type" value="Genomic_DNA"/>
</dbReference>
<sequence>MLRLAVATSLLILVAGCTDPEPKEPKPTTSATPTATAPTMPAQAKENTPEGASAFVAHYIDVFNYAANTGDVAELSRLSSPKCSGCENYIQLYRDTYENGGFFKGSDWKLGELEVTFDDGKALVFATVKSEPGTYAESSSATPQPGNPEDSDLTFVLIKKSQAWTLETLELQAAS</sequence>
<keyword evidence="4" id="KW-1185">Reference proteome</keyword>
<dbReference type="Pfam" id="PF19843">
    <property type="entry name" value="DUF6318"/>
    <property type="match status" value="1"/>
</dbReference>
<evidence type="ECO:0000259" key="2">
    <source>
        <dbReference type="Pfam" id="PF19843"/>
    </source>
</evidence>
<dbReference type="Proteomes" id="UP001257739">
    <property type="component" value="Unassembled WGS sequence"/>
</dbReference>
<proteinExistence type="predicted"/>
<evidence type="ECO:0000256" key="1">
    <source>
        <dbReference type="SAM" id="MobiDB-lite"/>
    </source>
</evidence>
<dbReference type="RefSeq" id="WP_309968959.1">
    <property type="nucleotide sequence ID" value="NZ_JAVDWH010000001.1"/>
</dbReference>